<dbReference type="RefSeq" id="WP_135244859.1">
    <property type="nucleotide sequence ID" value="NZ_SIHO01000001.1"/>
</dbReference>
<protein>
    <recommendedName>
        <fullName evidence="4">DUF2946 domain-containing protein</fullName>
    </recommendedName>
</protein>
<organism evidence="2 3">
    <name type="scientific">Glacieibacterium arshaanense</name>
    <dbReference type="NCBI Taxonomy" id="2511025"/>
    <lineage>
        <taxon>Bacteria</taxon>
        <taxon>Pseudomonadati</taxon>
        <taxon>Pseudomonadota</taxon>
        <taxon>Alphaproteobacteria</taxon>
        <taxon>Sphingomonadales</taxon>
        <taxon>Sphingosinicellaceae</taxon>
        <taxon>Glacieibacterium</taxon>
    </lineage>
</organism>
<sequence length="123" mass="12053">MTSRPASRPLLLWLAAAALLLRLLVPAGFMPGAGGTLVLCTGNGVVTVAADATGHPVKAPLATDSGSSCAFAGLGVAGPLPELPALPLPLLTAIAVLLLATGLRLGVGLGQPPRPSTGPPLKI</sequence>
<dbReference type="OrthoDB" id="7863585at2"/>
<keyword evidence="1" id="KW-1133">Transmembrane helix</keyword>
<gene>
    <name evidence="2" type="ORF">EUV02_03735</name>
</gene>
<dbReference type="AlphaFoldDB" id="A0A4Y9ER92"/>
<keyword evidence="1" id="KW-0472">Membrane</keyword>
<evidence type="ECO:0000313" key="3">
    <source>
        <dbReference type="Proteomes" id="UP000297737"/>
    </source>
</evidence>
<accession>A0A4Y9ER92</accession>
<reference evidence="2 3" key="1">
    <citation type="submission" date="2019-02" db="EMBL/GenBank/DDBJ databases">
        <title>Polymorphobacter sp. isolated from the lake at the Tibet of China.</title>
        <authorList>
            <person name="Li A."/>
        </authorList>
    </citation>
    <scope>NUCLEOTIDE SEQUENCE [LARGE SCALE GENOMIC DNA]</scope>
    <source>
        <strain evidence="2 3">DJ1R-1</strain>
    </source>
</reference>
<keyword evidence="1" id="KW-0812">Transmembrane</keyword>
<dbReference type="EMBL" id="SIHO01000001">
    <property type="protein sequence ID" value="TFU06135.1"/>
    <property type="molecule type" value="Genomic_DNA"/>
</dbReference>
<proteinExistence type="predicted"/>
<evidence type="ECO:0000313" key="2">
    <source>
        <dbReference type="EMBL" id="TFU06135.1"/>
    </source>
</evidence>
<name>A0A4Y9ER92_9SPHN</name>
<evidence type="ECO:0008006" key="4">
    <source>
        <dbReference type="Google" id="ProtNLM"/>
    </source>
</evidence>
<keyword evidence="3" id="KW-1185">Reference proteome</keyword>
<comment type="caution">
    <text evidence="2">The sequence shown here is derived from an EMBL/GenBank/DDBJ whole genome shotgun (WGS) entry which is preliminary data.</text>
</comment>
<dbReference type="Proteomes" id="UP000297737">
    <property type="component" value="Unassembled WGS sequence"/>
</dbReference>
<feature type="transmembrane region" description="Helical" evidence="1">
    <location>
        <begin position="88"/>
        <end position="107"/>
    </location>
</feature>
<evidence type="ECO:0000256" key="1">
    <source>
        <dbReference type="SAM" id="Phobius"/>
    </source>
</evidence>